<name>A0A7S1WZ83_9CHLO</name>
<evidence type="ECO:0000313" key="1">
    <source>
        <dbReference type="EMBL" id="CAD9200770.1"/>
    </source>
</evidence>
<sequence length="134" mass="15207">MGRMTLKDGPQDCCFRPEECQFTCPANSSPKNGKNCVNSFDDCLCDDGYHADSDGTCARGDPNVLSEGKSEYSSERDFRSECNGRGKGFCGPWEWWTAECPEECVKECSRERRDRRRNLLVPFSEWPGSFGVRH</sequence>
<organism evidence="1">
    <name type="scientific">Tetraselmis chuii</name>
    <dbReference type="NCBI Taxonomy" id="63592"/>
    <lineage>
        <taxon>Eukaryota</taxon>
        <taxon>Viridiplantae</taxon>
        <taxon>Chlorophyta</taxon>
        <taxon>core chlorophytes</taxon>
        <taxon>Chlorodendrophyceae</taxon>
        <taxon>Chlorodendrales</taxon>
        <taxon>Chlorodendraceae</taxon>
        <taxon>Tetraselmis</taxon>
    </lineage>
</organism>
<dbReference type="EMBL" id="HBGG01006197">
    <property type="protein sequence ID" value="CAD9200770.1"/>
    <property type="molecule type" value="Transcribed_RNA"/>
</dbReference>
<gene>
    <name evidence="1" type="ORF">TCHU04912_LOCUS3003</name>
</gene>
<reference evidence="1" key="1">
    <citation type="submission" date="2021-01" db="EMBL/GenBank/DDBJ databases">
        <authorList>
            <person name="Corre E."/>
            <person name="Pelletier E."/>
            <person name="Niang G."/>
            <person name="Scheremetjew M."/>
            <person name="Finn R."/>
            <person name="Kale V."/>
            <person name="Holt S."/>
            <person name="Cochrane G."/>
            <person name="Meng A."/>
            <person name="Brown T."/>
            <person name="Cohen L."/>
        </authorList>
    </citation>
    <scope>NUCLEOTIDE SEQUENCE</scope>
    <source>
        <strain evidence="1">PLY429</strain>
    </source>
</reference>
<accession>A0A7S1WZ83</accession>
<proteinExistence type="predicted"/>
<dbReference type="AlphaFoldDB" id="A0A7S1WZ83"/>
<protein>
    <submittedName>
        <fullName evidence="1">Uncharacterized protein</fullName>
    </submittedName>
</protein>